<keyword evidence="2" id="KW-1185">Reference proteome</keyword>
<dbReference type="Proteomes" id="UP000001542">
    <property type="component" value="Unassembled WGS sequence"/>
</dbReference>
<dbReference type="AlphaFoldDB" id="A2DFV9"/>
<name>A2DFV9_TRIV3</name>
<reference evidence="1" key="2">
    <citation type="journal article" date="2007" name="Science">
        <title>Draft genome sequence of the sexually transmitted pathogen Trichomonas vaginalis.</title>
        <authorList>
            <person name="Carlton J.M."/>
            <person name="Hirt R.P."/>
            <person name="Silva J.C."/>
            <person name="Delcher A.L."/>
            <person name="Schatz M."/>
            <person name="Zhao Q."/>
            <person name="Wortman J.R."/>
            <person name="Bidwell S.L."/>
            <person name="Alsmark U.C.M."/>
            <person name="Besteiro S."/>
            <person name="Sicheritz-Ponten T."/>
            <person name="Noel C.J."/>
            <person name="Dacks J.B."/>
            <person name="Foster P.G."/>
            <person name="Simillion C."/>
            <person name="Van de Peer Y."/>
            <person name="Miranda-Saavedra D."/>
            <person name="Barton G.J."/>
            <person name="Westrop G.D."/>
            <person name="Mueller S."/>
            <person name="Dessi D."/>
            <person name="Fiori P.L."/>
            <person name="Ren Q."/>
            <person name="Paulsen I."/>
            <person name="Zhang H."/>
            <person name="Bastida-Corcuera F.D."/>
            <person name="Simoes-Barbosa A."/>
            <person name="Brown M.T."/>
            <person name="Hayes R.D."/>
            <person name="Mukherjee M."/>
            <person name="Okumura C.Y."/>
            <person name="Schneider R."/>
            <person name="Smith A.J."/>
            <person name="Vanacova S."/>
            <person name="Villalvazo M."/>
            <person name="Haas B.J."/>
            <person name="Pertea M."/>
            <person name="Feldblyum T.V."/>
            <person name="Utterback T.R."/>
            <person name="Shu C.L."/>
            <person name="Osoegawa K."/>
            <person name="de Jong P.J."/>
            <person name="Hrdy I."/>
            <person name="Horvathova L."/>
            <person name="Zubacova Z."/>
            <person name="Dolezal P."/>
            <person name="Malik S.B."/>
            <person name="Logsdon J.M. Jr."/>
            <person name="Henze K."/>
            <person name="Gupta A."/>
            <person name="Wang C.C."/>
            <person name="Dunne R.L."/>
            <person name="Upcroft J.A."/>
            <person name="Upcroft P."/>
            <person name="White O."/>
            <person name="Salzberg S.L."/>
            <person name="Tang P."/>
            <person name="Chiu C.-H."/>
            <person name="Lee Y.-S."/>
            <person name="Embley T.M."/>
            <person name="Coombs G.H."/>
            <person name="Mottram J.C."/>
            <person name="Tachezy J."/>
            <person name="Fraser-Liggett C.M."/>
            <person name="Johnson P.J."/>
        </authorList>
    </citation>
    <scope>NUCLEOTIDE SEQUENCE [LARGE SCALE GENOMIC DNA]</scope>
    <source>
        <strain evidence="1">G3</strain>
    </source>
</reference>
<dbReference type="VEuPathDB" id="TrichDB:TVAG_162810"/>
<accession>A2DFV9</accession>
<dbReference type="VEuPathDB" id="TrichDB:TVAGG3_0951170"/>
<dbReference type="InParanoid" id="A2DFV9"/>
<dbReference type="KEGG" id="tva:5466134"/>
<dbReference type="SUPFAM" id="SSF48371">
    <property type="entry name" value="ARM repeat"/>
    <property type="match status" value="1"/>
</dbReference>
<reference evidence="1" key="1">
    <citation type="submission" date="2006-10" db="EMBL/GenBank/DDBJ databases">
        <authorList>
            <person name="Amadeo P."/>
            <person name="Zhao Q."/>
            <person name="Wortman J."/>
            <person name="Fraser-Liggett C."/>
            <person name="Carlton J."/>
        </authorList>
    </citation>
    <scope>NUCLEOTIDE SEQUENCE</scope>
    <source>
        <strain evidence="1">G3</strain>
    </source>
</reference>
<dbReference type="EMBL" id="DS113196">
    <property type="protein sequence ID" value="EAY20586.1"/>
    <property type="molecule type" value="Genomic_DNA"/>
</dbReference>
<protein>
    <submittedName>
        <fullName evidence="1">Uncharacterized protein</fullName>
    </submittedName>
</protein>
<evidence type="ECO:0000313" key="1">
    <source>
        <dbReference type="EMBL" id="EAY20586.1"/>
    </source>
</evidence>
<proteinExistence type="predicted"/>
<gene>
    <name evidence="1" type="ORF">TVAG_162810</name>
</gene>
<sequence>MQEQFDSNEYNYFIQGHRRRVKISNLYNDISLNRKDPQIILKNLSEIIDIVKDYWDFYTDSCFSANQTELLFTFLKDKELLDSEPQIRDLTIYILSHGASGLLSSFNYENKITSVENIMILLEIIANPHNNNEMQNAITLLKYIMNYTTNKLGNGYIADYLAKNVDKFYPSVICFIVEKLSLISEQAAEILENYLLGYIIEHHDIIDDFVHEQLSYSLAAIAYLPKVSENNVQVYAFMEEYLQSNDPVFIDAGLKVAQTLTLKIETIKNSILGFLDSQVSSILIKTIGILIANSAVWENDEECCDIIINKLNDLFNFGNGKVQNMSIDLMTCVDPKSCRITEDIIDTLIEMLATNSRRSDEILKILVNFAFNIRRGTIECDINLDDFQNRIWENETYIDEFVKHSPNSQGEYQKLMTILQA</sequence>
<dbReference type="InterPro" id="IPR016024">
    <property type="entry name" value="ARM-type_fold"/>
</dbReference>
<evidence type="ECO:0000313" key="2">
    <source>
        <dbReference type="Proteomes" id="UP000001542"/>
    </source>
</evidence>
<organism evidence="1 2">
    <name type="scientific">Trichomonas vaginalis (strain ATCC PRA-98 / G3)</name>
    <dbReference type="NCBI Taxonomy" id="412133"/>
    <lineage>
        <taxon>Eukaryota</taxon>
        <taxon>Metamonada</taxon>
        <taxon>Parabasalia</taxon>
        <taxon>Trichomonadida</taxon>
        <taxon>Trichomonadidae</taxon>
        <taxon>Trichomonas</taxon>
    </lineage>
</organism>
<dbReference type="RefSeq" id="XP_001581572.1">
    <property type="nucleotide sequence ID" value="XM_001581522.1"/>
</dbReference>
<dbReference type="SMR" id="A2DFV9"/>